<feature type="compositionally biased region" description="Acidic residues" evidence="1">
    <location>
        <begin position="84"/>
        <end position="93"/>
    </location>
</feature>
<dbReference type="EMBL" id="JAADJT010000009">
    <property type="protein sequence ID" value="NGZ86435.1"/>
    <property type="molecule type" value="Genomic_DNA"/>
</dbReference>
<evidence type="ECO:0000313" key="4">
    <source>
        <dbReference type="Proteomes" id="UP000666369"/>
    </source>
</evidence>
<keyword evidence="4" id="KW-1185">Reference proteome</keyword>
<evidence type="ECO:0000313" key="3">
    <source>
        <dbReference type="EMBL" id="NGZ86435.1"/>
    </source>
</evidence>
<dbReference type="NCBIfam" id="TIGR03741">
    <property type="entry name" value="PRTRC_E"/>
    <property type="match status" value="1"/>
</dbReference>
<reference evidence="4" key="1">
    <citation type="submission" date="2023-07" db="EMBL/GenBank/DDBJ databases">
        <title>Duganella aceri sp. nov., isolated from tree sap.</title>
        <authorList>
            <person name="Kim I.S."/>
        </authorList>
    </citation>
    <scope>NUCLEOTIDE SEQUENCE [LARGE SCALE GENOMIC DNA]</scope>
    <source>
        <strain evidence="4">SAP-35</strain>
    </source>
</reference>
<feature type="compositionally biased region" description="Pro residues" evidence="1">
    <location>
        <begin position="126"/>
        <end position="136"/>
    </location>
</feature>
<dbReference type="Pfam" id="PF19556">
    <property type="entry name" value="PRTRC_E"/>
    <property type="match status" value="1"/>
</dbReference>
<evidence type="ECO:0000256" key="1">
    <source>
        <dbReference type="SAM" id="MobiDB-lite"/>
    </source>
</evidence>
<sequence length="163" mass="16886">MFNALKALAQNATLMLVVAGEDDGQLRVSITPTYPGDKPKAHALKPLVLTGTADELDADFAAAIGIWHAPKRSLIEQAQAAADTNDDDDEEEVEGKSSTNGKPRSAANKSKEDKAPRKPRNAPAPISSPPSSPPSPAHDAAAPAPAPTPAPAPVVDTVTLNLF</sequence>
<dbReference type="InterPro" id="IPR022273">
    <property type="entry name" value="PRTRC_protein-E"/>
</dbReference>
<organism evidence="3 4">
    <name type="scientific">Duganella aceris</name>
    <dbReference type="NCBI Taxonomy" id="2703883"/>
    <lineage>
        <taxon>Bacteria</taxon>
        <taxon>Pseudomonadati</taxon>
        <taxon>Pseudomonadota</taxon>
        <taxon>Betaproteobacteria</taxon>
        <taxon>Burkholderiales</taxon>
        <taxon>Oxalobacteraceae</taxon>
        <taxon>Telluria group</taxon>
        <taxon>Duganella</taxon>
    </lineage>
</organism>
<gene>
    <name evidence="3" type="ORF">GW587_19510</name>
</gene>
<feature type="region of interest" description="Disordered" evidence="1">
    <location>
        <begin position="77"/>
        <end position="163"/>
    </location>
</feature>
<evidence type="ECO:0000259" key="2">
    <source>
        <dbReference type="Pfam" id="PF19556"/>
    </source>
</evidence>
<proteinExistence type="predicted"/>
<name>A0ABX0FPH6_9BURK</name>
<protein>
    <submittedName>
        <fullName evidence="3">PRTRC system protein E</fullName>
    </submittedName>
</protein>
<accession>A0ABX0FPH6</accession>
<dbReference type="Proteomes" id="UP000666369">
    <property type="component" value="Unassembled WGS sequence"/>
</dbReference>
<comment type="caution">
    <text evidence="3">The sequence shown here is derived from an EMBL/GenBank/DDBJ whole genome shotgun (WGS) entry which is preliminary data.</text>
</comment>
<feature type="domain" description="ParB-related ThiF-related cassette protein E" evidence="2">
    <location>
        <begin position="2"/>
        <end position="65"/>
    </location>
</feature>
<dbReference type="RefSeq" id="WP_166106283.1">
    <property type="nucleotide sequence ID" value="NZ_JAADJT010000009.1"/>
</dbReference>